<dbReference type="Proteomes" id="UP001221757">
    <property type="component" value="Unassembled WGS sequence"/>
</dbReference>
<comment type="caution">
    <text evidence="1">The sequence shown here is derived from an EMBL/GenBank/DDBJ whole genome shotgun (WGS) entry which is preliminary data.</text>
</comment>
<dbReference type="AlphaFoldDB" id="A0AAD7FWJ3"/>
<evidence type="ECO:0000313" key="2">
    <source>
        <dbReference type="Proteomes" id="UP001221757"/>
    </source>
</evidence>
<organism evidence="1 2">
    <name type="scientific">Mycena rosella</name>
    <name type="common">Pink bonnet</name>
    <name type="synonym">Agaricus rosellus</name>
    <dbReference type="NCBI Taxonomy" id="1033263"/>
    <lineage>
        <taxon>Eukaryota</taxon>
        <taxon>Fungi</taxon>
        <taxon>Dikarya</taxon>
        <taxon>Basidiomycota</taxon>
        <taxon>Agaricomycotina</taxon>
        <taxon>Agaricomycetes</taxon>
        <taxon>Agaricomycetidae</taxon>
        <taxon>Agaricales</taxon>
        <taxon>Marasmiineae</taxon>
        <taxon>Mycenaceae</taxon>
        <taxon>Mycena</taxon>
    </lineage>
</organism>
<feature type="non-terminal residue" evidence="1">
    <location>
        <position position="254"/>
    </location>
</feature>
<sequence length="254" mass="29073">GVKRSGTSHLLLTKDEKDFVKQYVTRLEKWRDRALSSDGFESLSPILFRNLSELEATIDGLVPKPGQNRDTSSLNKSYVDNGPHGVERARFENSRVFYRVLQKEMNPNKFDHGDSSWRPTIRVFSFCYNVWATDNRALQERRRAPRVLDVGWCEAPIPALGGDMTMSQHIVVKNNQLLQKSTMARYEYSDIGGETETLDAQAVAAKVRDFFGKHTEPTRNPVVLLVHNKDSAMDMFKSFGVDISKWEFDLKKLL</sequence>
<feature type="non-terminal residue" evidence="1">
    <location>
        <position position="1"/>
    </location>
</feature>
<reference evidence="1" key="1">
    <citation type="submission" date="2023-03" db="EMBL/GenBank/DDBJ databases">
        <title>Massive genome expansion in bonnet fungi (Mycena s.s.) driven by repeated elements and novel gene families across ecological guilds.</title>
        <authorList>
            <consortium name="Lawrence Berkeley National Laboratory"/>
            <person name="Harder C.B."/>
            <person name="Miyauchi S."/>
            <person name="Viragh M."/>
            <person name="Kuo A."/>
            <person name="Thoen E."/>
            <person name="Andreopoulos B."/>
            <person name="Lu D."/>
            <person name="Skrede I."/>
            <person name="Drula E."/>
            <person name="Henrissat B."/>
            <person name="Morin E."/>
            <person name="Kohler A."/>
            <person name="Barry K."/>
            <person name="LaButti K."/>
            <person name="Morin E."/>
            <person name="Salamov A."/>
            <person name="Lipzen A."/>
            <person name="Mereny Z."/>
            <person name="Hegedus B."/>
            <person name="Baldrian P."/>
            <person name="Stursova M."/>
            <person name="Weitz H."/>
            <person name="Taylor A."/>
            <person name="Grigoriev I.V."/>
            <person name="Nagy L.G."/>
            <person name="Martin F."/>
            <person name="Kauserud H."/>
        </authorList>
    </citation>
    <scope>NUCLEOTIDE SEQUENCE</scope>
    <source>
        <strain evidence="1">CBHHK067</strain>
    </source>
</reference>
<evidence type="ECO:0000313" key="1">
    <source>
        <dbReference type="EMBL" id="KAJ7643239.1"/>
    </source>
</evidence>
<proteinExistence type="predicted"/>
<name>A0AAD7FWJ3_MYCRO</name>
<gene>
    <name evidence="1" type="ORF">B0H17DRAFT_874068</name>
</gene>
<accession>A0AAD7FWJ3</accession>
<keyword evidence="2" id="KW-1185">Reference proteome</keyword>
<dbReference type="EMBL" id="JARKIE010000407">
    <property type="protein sequence ID" value="KAJ7643239.1"/>
    <property type="molecule type" value="Genomic_DNA"/>
</dbReference>
<protein>
    <submittedName>
        <fullName evidence="1">Uncharacterized protein</fullName>
    </submittedName>
</protein>